<evidence type="ECO:0000313" key="3">
    <source>
        <dbReference type="Proteomes" id="UP000198992"/>
    </source>
</evidence>
<gene>
    <name evidence="2" type="ORF">SAMN05444164_6993</name>
</gene>
<dbReference type="InterPro" id="IPR032710">
    <property type="entry name" value="NTF2-like_dom_sf"/>
</dbReference>
<dbReference type="Pfam" id="PF14534">
    <property type="entry name" value="DUF4440"/>
    <property type="match status" value="1"/>
</dbReference>
<dbReference type="InterPro" id="IPR027843">
    <property type="entry name" value="DUF4440"/>
</dbReference>
<accession>A0A1H5G946</accession>
<feature type="domain" description="DUF4440" evidence="1">
    <location>
        <begin position="9"/>
        <end position="107"/>
    </location>
</feature>
<sequence>MSNMQKSDIDELEQARRGAMLTADLAGLDHLFADDLVWIHASSKSDTKQSLIEKFASGSLRCHRLDHSGVAISIYDSVAIVRGKLDMDVSADGTSRTSVSLYTGVWAGAPGAPRLVLWQSTRVQS</sequence>
<dbReference type="EMBL" id="FNTH01000001">
    <property type="protein sequence ID" value="SEE12233.1"/>
    <property type="molecule type" value="Genomic_DNA"/>
</dbReference>
<evidence type="ECO:0000313" key="2">
    <source>
        <dbReference type="EMBL" id="SEE12233.1"/>
    </source>
</evidence>
<dbReference type="AlphaFoldDB" id="A0A1H5G946"/>
<dbReference type="Proteomes" id="UP000198992">
    <property type="component" value="Unassembled WGS sequence"/>
</dbReference>
<protein>
    <recommendedName>
        <fullName evidence="1">DUF4440 domain-containing protein</fullName>
    </recommendedName>
</protein>
<proteinExistence type="predicted"/>
<dbReference type="OrthoDB" id="8912653at2"/>
<dbReference type="SUPFAM" id="SSF54427">
    <property type="entry name" value="NTF2-like"/>
    <property type="match status" value="1"/>
</dbReference>
<organism evidence="2 3">
    <name type="scientific">Bradyrhizobium erythrophlei</name>
    <dbReference type="NCBI Taxonomy" id="1437360"/>
    <lineage>
        <taxon>Bacteria</taxon>
        <taxon>Pseudomonadati</taxon>
        <taxon>Pseudomonadota</taxon>
        <taxon>Alphaproteobacteria</taxon>
        <taxon>Hyphomicrobiales</taxon>
        <taxon>Nitrobacteraceae</taxon>
        <taxon>Bradyrhizobium</taxon>
    </lineage>
</organism>
<reference evidence="2 3" key="1">
    <citation type="submission" date="2016-10" db="EMBL/GenBank/DDBJ databases">
        <authorList>
            <person name="de Groot N.N."/>
        </authorList>
    </citation>
    <scope>NUCLEOTIDE SEQUENCE [LARGE SCALE GENOMIC DNA]</scope>
    <source>
        <strain evidence="2 3">MT12</strain>
    </source>
</reference>
<evidence type="ECO:0000259" key="1">
    <source>
        <dbReference type="Pfam" id="PF14534"/>
    </source>
</evidence>
<name>A0A1H5G946_9BRAD</name>
<dbReference type="Gene3D" id="3.10.450.50">
    <property type="match status" value="1"/>
</dbReference>